<dbReference type="HOGENOM" id="CLU_2887417_0_0_1"/>
<gene>
    <name evidence="2" type="ORF">THITE_2116386</name>
</gene>
<evidence type="ECO:0000256" key="1">
    <source>
        <dbReference type="SAM" id="Phobius"/>
    </source>
</evidence>
<dbReference type="KEGG" id="ttt:THITE_2116386"/>
<dbReference type="AlphaFoldDB" id="G2R5R6"/>
<protein>
    <submittedName>
        <fullName evidence="2">Uncharacterized protein</fullName>
    </submittedName>
</protein>
<organism evidence="2 3">
    <name type="scientific">Thermothielavioides terrestris (strain ATCC 38088 / NRRL 8126)</name>
    <name type="common">Thielavia terrestris</name>
    <dbReference type="NCBI Taxonomy" id="578455"/>
    <lineage>
        <taxon>Eukaryota</taxon>
        <taxon>Fungi</taxon>
        <taxon>Dikarya</taxon>
        <taxon>Ascomycota</taxon>
        <taxon>Pezizomycotina</taxon>
        <taxon>Sordariomycetes</taxon>
        <taxon>Sordariomycetidae</taxon>
        <taxon>Sordariales</taxon>
        <taxon>Chaetomiaceae</taxon>
        <taxon>Thermothielavioides</taxon>
        <taxon>Thermothielavioides terrestris</taxon>
    </lineage>
</organism>
<keyword evidence="3" id="KW-1185">Reference proteome</keyword>
<reference evidence="2 3" key="1">
    <citation type="journal article" date="2011" name="Nat. Biotechnol.">
        <title>Comparative genomic analysis of the thermophilic biomass-degrading fungi Myceliophthora thermophila and Thielavia terrestris.</title>
        <authorList>
            <person name="Berka R.M."/>
            <person name="Grigoriev I.V."/>
            <person name="Otillar R."/>
            <person name="Salamov A."/>
            <person name="Grimwood J."/>
            <person name="Reid I."/>
            <person name="Ishmael N."/>
            <person name="John T."/>
            <person name="Darmond C."/>
            <person name="Moisan M.-C."/>
            <person name="Henrissat B."/>
            <person name="Coutinho P.M."/>
            <person name="Lombard V."/>
            <person name="Natvig D.O."/>
            <person name="Lindquist E."/>
            <person name="Schmutz J."/>
            <person name="Lucas S."/>
            <person name="Harris P."/>
            <person name="Powlowski J."/>
            <person name="Bellemare A."/>
            <person name="Taylor D."/>
            <person name="Butler G."/>
            <person name="de Vries R.P."/>
            <person name="Allijn I.E."/>
            <person name="van den Brink J."/>
            <person name="Ushinsky S."/>
            <person name="Storms R."/>
            <person name="Powell A.J."/>
            <person name="Paulsen I.T."/>
            <person name="Elbourne L.D.H."/>
            <person name="Baker S.E."/>
            <person name="Magnuson J."/>
            <person name="LaBoissiere S."/>
            <person name="Clutterbuck A.J."/>
            <person name="Martinez D."/>
            <person name="Wogulis M."/>
            <person name="de Leon A.L."/>
            <person name="Rey M.W."/>
            <person name="Tsang A."/>
        </authorList>
    </citation>
    <scope>NUCLEOTIDE SEQUENCE [LARGE SCALE GENOMIC DNA]</scope>
    <source>
        <strain evidence="3">ATCC 38088 / NRRL 8126</strain>
    </source>
</reference>
<dbReference type="RefSeq" id="XP_003653841.1">
    <property type="nucleotide sequence ID" value="XM_003653793.1"/>
</dbReference>
<keyword evidence="1" id="KW-0812">Transmembrane</keyword>
<keyword evidence="1" id="KW-1133">Transmembrane helix</keyword>
<name>G2R5R6_THETT</name>
<evidence type="ECO:0000313" key="2">
    <source>
        <dbReference type="EMBL" id="AEO67505.1"/>
    </source>
</evidence>
<dbReference type="Proteomes" id="UP000008181">
    <property type="component" value="Chromosome 3"/>
</dbReference>
<sequence>MESWGVLVGGLRVVVFFVPFFRYRGMEPERTAARPKRDSYVRWSAVHDSYPKLVQGSNGGDTR</sequence>
<evidence type="ECO:0000313" key="3">
    <source>
        <dbReference type="Proteomes" id="UP000008181"/>
    </source>
</evidence>
<dbReference type="EMBL" id="CP003011">
    <property type="protein sequence ID" value="AEO67505.1"/>
    <property type="molecule type" value="Genomic_DNA"/>
</dbReference>
<accession>G2R5R6</accession>
<dbReference type="GeneID" id="11516015"/>
<feature type="transmembrane region" description="Helical" evidence="1">
    <location>
        <begin position="6"/>
        <end position="23"/>
    </location>
</feature>
<keyword evidence="1" id="KW-0472">Membrane</keyword>
<proteinExistence type="predicted"/>